<dbReference type="AlphaFoldDB" id="A0ABD1Y1N7"/>
<protein>
    <submittedName>
        <fullName evidence="2">Uncharacterized protein</fullName>
    </submittedName>
</protein>
<dbReference type="EMBL" id="JBHFFA010000006">
    <property type="protein sequence ID" value="KAL2620334.1"/>
    <property type="molecule type" value="Genomic_DNA"/>
</dbReference>
<proteinExistence type="predicted"/>
<organism evidence="2 3">
    <name type="scientific">Riccia fluitans</name>
    <dbReference type="NCBI Taxonomy" id="41844"/>
    <lineage>
        <taxon>Eukaryota</taxon>
        <taxon>Viridiplantae</taxon>
        <taxon>Streptophyta</taxon>
        <taxon>Embryophyta</taxon>
        <taxon>Marchantiophyta</taxon>
        <taxon>Marchantiopsida</taxon>
        <taxon>Marchantiidae</taxon>
        <taxon>Marchantiales</taxon>
        <taxon>Ricciaceae</taxon>
        <taxon>Riccia</taxon>
    </lineage>
</organism>
<sequence>MSFPSSGSSGDFPHLLRSLPPPPNPEAMVVKQKSLFYPILNLLRGNQGSSAEVAYGTIHPMSSPDSDTLVACPLPFVILKANPKDTSRFLTSKIQTASSLATTRSAPKGARE</sequence>
<dbReference type="Proteomes" id="UP001605036">
    <property type="component" value="Unassembled WGS sequence"/>
</dbReference>
<reference evidence="2 3" key="1">
    <citation type="submission" date="2024-09" db="EMBL/GenBank/DDBJ databases">
        <title>Chromosome-scale assembly of Riccia fluitans.</title>
        <authorList>
            <person name="Paukszto L."/>
            <person name="Sawicki J."/>
            <person name="Karawczyk K."/>
            <person name="Piernik-Szablinska J."/>
            <person name="Szczecinska M."/>
            <person name="Mazdziarz M."/>
        </authorList>
    </citation>
    <scope>NUCLEOTIDE SEQUENCE [LARGE SCALE GENOMIC DNA]</scope>
    <source>
        <strain evidence="2">Rf_01</strain>
        <tissue evidence="2">Aerial parts of the thallus</tissue>
    </source>
</reference>
<evidence type="ECO:0000256" key="1">
    <source>
        <dbReference type="SAM" id="MobiDB-lite"/>
    </source>
</evidence>
<keyword evidence="3" id="KW-1185">Reference proteome</keyword>
<feature type="compositionally biased region" description="Low complexity" evidence="1">
    <location>
        <begin position="1"/>
        <end position="13"/>
    </location>
</feature>
<accession>A0ABD1Y1N7</accession>
<name>A0ABD1Y1N7_9MARC</name>
<comment type="caution">
    <text evidence="2">The sequence shown here is derived from an EMBL/GenBank/DDBJ whole genome shotgun (WGS) entry which is preliminary data.</text>
</comment>
<gene>
    <name evidence="2" type="ORF">R1flu_000539</name>
</gene>
<evidence type="ECO:0000313" key="3">
    <source>
        <dbReference type="Proteomes" id="UP001605036"/>
    </source>
</evidence>
<evidence type="ECO:0000313" key="2">
    <source>
        <dbReference type="EMBL" id="KAL2620334.1"/>
    </source>
</evidence>
<feature type="region of interest" description="Disordered" evidence="1">
    <location>
        <begin position="1"/>
        <end position="25"/>
    </location>
</feature>